<name>A0A089RA02_9ENTR</name>
<accession>A0A089RA02</accession>
<dbReference type="KEGG" id="cnt:JT31_01675"/>
<evidence type="ECO:0000313" key="1">
    <source>
        <dbReference type="EMBL" id="AIR03380.1"/>
    </source>
</evidence>
<keyword evidence="2" id="KW-1185">Reference proteome</keyword>
<evidence type="ECO:0000313" key="2">
    <source>
        <dbReference type="Proteomes" id="UP000029481"/>
    </source>
</evidence>
<dbReference type="AlphaFoldDB" id="A0A089RA02"/>
<reference evidence="1 2" key="1">
    <citation type="submission" date="2014-09" db="EMBL/GenBank/DDBJ databases">
        <title>Cedecea neteri SSMD04 Genome Sequencing.</title>
        <authorList>
            <person name="Tan J.-Y."/>
        </authorList>
    </citation>
    <scope>NUCLEOTIDE SEQUENCE [LARGE SCALE GENOMIC DNA]</scope>
    <source>
        <strain evidence="1 2">SSMD04</strain>
    </source>
</reference>
<dbReference type="EMBL" id="CP009451">
    <property type="protein sequence ID" value="AIR03380.1"/>
    <property type="molecule type" value="Genomic_DNA"/>
</dbReference>
<dbReference type="RefSeq" id="WP_038472586.1">
    <property type="nucleotide sequence ID" value="NZ_CP009451.1"/>
</dbReference>
<gene>
    <name evidence="1" type="ORF">JT31_01675</name>
</gene>
<organism evidence="1 2">
    <name type="scientific">Cedecea neteri</name>
    <dbReference type="NCBI Taxonomy" id="158822"/>
    <lineage>
        <taxon>Bacteria</taxon>
        <taxon>Pseudomonadati</taxon>
        <taxon>Pseudomonadota</taxon>
        <taxon>Gammaproteobacteria</taxon>
        <taxon>Enterobacterales</taxon>
        <taxon>Enterobacteriaceae</taxon>
        <taxon>Cedecea</taxon>
    </lineage>
</organism>
<proteinExistence type="predicted"/>
<dbReference type="OrthoDB" id="6560982at2"/>
<dbReference type="InterPro" id="IPR031830">
    <property type="entry name" value="YdiH"/>
</dbReference>
<sequence>MDTEITPATLAFEFLRREQEQLTPAQFLIRLQQLKLEFADLLGLTHLELREEISHAHRLGIH</sequence>
<dbReference type="Pfam" id="PF15930">
    <property type="entry name" value="YdiH"/>
    <property type="match status" value="1"/>
</dbReference>
<protein>
    <submittedName>
        <fullName evidence="1">Uncharacterized protein</fullName>
    </submittedName>
</protein>
<dbReference type="Proteomes" id="UP000029481">
    <property type="component" value="Chromosome"/>
</dbReference>